<dbReference type="RefSeq" id="WP_271177116.1">
    <property type="nucleotide sequence ID" value="NZ_BAAAJO010000005.1"/>
</dbReference>
<reference evidence="1" key="2">
    <citation type="submission" date="2023-01" db="EMBL/GenBank/DDBJ databases">
        <authorList>
            <person name="Sun Q."/>
            <person name="Evtushenko L."/>
        </authorList>
    </citation>
    <scope>NUCLEOTIDE SEQUENCE</scope>
    <source>
        <strain evidence="1">VKM Ac-1401</strain>
    </source>
</reference>
<sequence length="176" mass="19605">MAFRATDRVVPVSVNRIEIEAEVPFETLRRAFEAEVPPLDEERFRQLVANGAEWRAFQQAAGGNSIHSFVTFWRNYPSAIMKVGGADIPSASYLIGDYATAARMFRHDAGVMLYAPLRLELHANRSGGTVLTVDQPSSQLTSLQNNKITQTGYELDRMLGDLLEELGLPRPAALRR</sequence>
<evidence type="ECO:0008006" key="3">
    <source>
        <dbReference type="Google" id="ProtNLM"/>
    </source>
</evidence>
<dbReference type="EMBL" id="BSEN01000006">
    <property type="protein sequence ID" value="GLJ76470.1"/>
    <property type="molecule type" value="Genomic_DNA"/>
</dbReference>
<accession>A0A9W6M024</accession>
<dbReference type="AlphaFoldDB" id="A0A9W6M024"/>
<keyword evidence="2" id="KW-1185">Reference proteome</keyword>
<evidence type="ECO:0000313" key="1">
    <source>
        <dbReference type="EMBL" id="GLJ76470.1"/>
    </source>
</evidence>
<evidence type="ECO:0000313" key="2">
    <source>
        <dbReference type="Proteomes" id="UP001142372"/>
    </source>
</evidence>
<reference evidence="1" key="1">
    <citation type="journal article" date="2014" name="Int. J. Syst. Evol. Microbiol.">
        <title>Complete genome sequence of Corynebacterium casei LMG S-19264T (=DSM 44701T), isolated from a smear-ripened cheese.</title>
        <authorList>
            <consortium name="US DOE Joint Genome Institute (JGI-PGF)"/>
            <person name="Walter F."/>
            <person name="Albersmeier A."/>
            <person name="Kalinowski J."/>
            <person name="Ruckert C."/>
        </authorList>
    </citation>
    <scope>NUCLEOTIDE SEQUENCE</scope>
    <source>
        <strain evidence="1">VKM Ac-1401</strain>
    </source>
</reference>
<gene>
    <name evidence="1" type="ORF">GCM10017584_20440</name>
</gene>
<comment type="caution">
    <text evidence="1">The sequence shown here is derived from an EMBL/GenBank/DDBJ whole genome shotgun (WGS) entry which is preliminary data.</text>
</comment>
<name>A0A9W6M024_9MICO</name>
<proteinExistence type="predicted"/>
<protein>
    <recommendedName>
        <fullName evidence="3">DUF302 domain-containing protein</fullName>
    </recommendedName>
</protein>
<dbReference type="Proteomes" id="UP001142372">
    <property type="component" value="Unassembled WGS sequence"/>
</dbReference>
<dbReference type="SUPFAM" id="SSF103247">
    <property type="entry name" value="TT1751-like"/>
    <property type="match status" value="1"/>
</dbReference>
<organism evidence="1 2">
    <name type="scientific">Leifsonia poae</name>
    <dbReference type="NCBI Taxonomy" id="110933"/>
    <lineage>
        <taxon>Bacteria</taxon>
        <taxon>Bacillati</taxon>
        <taxon>Actinomycetota</taxon>
        <taxon>Actinomycetes</taxon>
        <taxon>Micrococcales</taxon>
        <taxon>Microbacteriaceae</taxon>
        <taxon>Leifsonia</taxon>
    </lineage>
</organism>
<dbReference type="InterPro" id="IPR035923">
    <property type="entry name" value="TT1751-like_sf"/>
</dbReference>